<dbReference type="EMBL" id="FOOX01000005">
    <property type="protein sequence ID" value="SFG48979.1"/>
    <property type="molecule type" value="Genomic_DNA"/>
</dbReference>
<sequence>MRLKGKKVGFAFTGSHCTLEEALVEMKKVADEGAILYPIISCSVNETDTRFGTTDSWKERIKEVTEEKIIKSIVGAEPIGPEKLLDILVVAPCTGNTLAKLANGITDGPVLMAVKAHLRNQRPVVLAISTNDGLSMNAKNIGLLLNSKNIYMVPFGQDSPAGKPNSLKAKIDYLVETIEYALQGKQMQPILISY</sequence>
<dbReference type="InterPro" id="IPR036551">
    <property type="entry name" value="Flavin_trans-like"/>
</dbReference>
<dbReference type="GO" id="GO:0003824">
    <property type="term" value="F:catalytic activity"/>
    <property type="evidence" value="ECO:0007669"/>
    <property type="project" value="InterPro"/>
</dbReference>
<dbReference type="RefSeq" id="WP_092470823.1">
    <property type="nucleotide sequence ID" value="NZ_FOOX01000005.1"/>
</dbReference>
<protein>
    <submittedName>
        <fullName evidence="2">Dipicolinate synthase subunit B</fullName>
    </submittedName>
</protein>
<dbReference type="NCBIfam" id="TIGR02852">
    <property type="entry name" value="spore_dpaB"/>
    <property type="match status" value="1"/>
</dbReference>
<evidence type="ECO:0000313" key="3">
    <source>
        <dbReference type="Proteomes" id="UP000199337"/>
    </source>
</evidence>
<evidence type="ECO:0000259" key="1">
    <source>
        <dbReference type="Pfam" id="PF02441"/>
    </source>
</evidence>
<gene>
    <name evidence="2" type="ORF">SAMN05660649_01813</name>
</gene>
<dbReference type="Gene3D" id="3.40.50.1950">
    <property type="entry name" value="Flavin prenyltransferase-like"/>
    <property type="match status" value="1"/>
</dbReference>
<name>A0A1I2SB84_9FIRM</name>
<dbReference type="OrthoDB" id="9792688at2"/>
<dbReference type="PIRSF" id="PIRSF001390">
    <property type="entry name" value="Dipicolinate_synth_subunit_B"/>
    <property type="match status" value="1"/>
</dbReference>
<dbReference type="STRING" id="341036.SAMN05660649_01813"/>
<accession>A0A1I2SB84</accession>
<reference evidence="3" key="1">
    <citation type="submission" date="2016-10" db="EMBL/GenBank/DDBJ databases">
        <authorList>
            <person name="Varghese N."/>
            <person name="Submissions S."/>
        </authorList>
    </citation>
    <scope>NUCLEOTIDE SEQUENCE [LARGE SCALE GENOMIC DNA]</scope>
    <source>
        <strain evidence="3">DSM 17038</strain>
    </source>
</reference>
<proteinExistence type="predicted"/>
<organism evidence="2 3">
    <name type="scientific">Desulfotruncus arcticus DSM 17038</name>
    <dbReference type="NCBI Taxonomy" id="1121424"/>
    <lineage>
        <taxon>Bacteria</taxon>
        <taxon>Bacillati</taxon>
        <taxon>Bacillota</taxon>
        <taxon>Clostridia</taxon>
        <taxon>Eubacteriales</taxon>
        <taxon>Desulfallaceae</taxon>
        <taxon>Desulfotruncus</taxon>
    </lineage>
</organism>
<dbReference type="InterPro" id="IPR003382">
    <property type="entry name" value="Flavoprotein"/>
</dbReference>
<dbReference type="Pfam" id="PF02441">
    <property type="entry name" value="Flavoprotein"/>
    <property type="match status" value="1"/>
</dbReference>
<keyword evidence="3" id="KW-1185">Reference proteome</keyword>
<dbReference type="AlphaFoldDB" id="A0A1I2SB84"/>
<evidence type="ECO:0000313" key="2">
    <source>
        <dbReference type="EMBL" id="SFG48979.1"/>
    </source>
</evidence>
<dbReference type="SUPFAM" id="SSF52507">
    <property type="entry name" value="Homo-oligomeric flavin-containing Cys decarboxylases, HFCD"/>
    <property type="match status" value="1"/>
</dbReference>
<feature type="domain" description="Flavoprotein" evidence="1">
    <location>
        <begin position="6"/>
        <end position="175"/>
    </location>
</feature>
<dbReference type="NCBIfam" id="NF006161">
    <property type="entry name" value="PRK08305.1"/>
    <property type="match status" value="1"/>
</dbReference>
<dbReference type="InterPro" id="IPR014214">
    <property type="entry name" value="Dipicolinic_acid_synth_B"/>
</dbReference>
<dbReference type="Proteomes" id="UP000199337">
    <property type="component" value="Unassembled WGS sequence"/>
</dbReference>